<dbReference type="RefSeq" id="NP_044109.1">
    <property type="nucleotide sequence ID" value="NC_001731.1"/>
</dbReference>
<feature type="transmembrane region" description="Helical" evidence="2">
    <location>
        <begin position="128"/>
        <end position="151"/>
    </location>
</feature>
<protein>
    <submittedName>
        <fullName evidence="3">MC158R</fullName>
    </submittedName>
</protein>
<feature type="region of interest" description="Disordered" evidence="1">
    <location>
        <begin position="29"/>
        <end position="119"/>
    </location>
</feature>
<feature type="transmembrane region" description="Helical" evidence="2">
    <location>
        <begin position="158"/>
        <end position="177"/>
    </location>
</feature>
<evidence type="ECO:0000256" key="1">
    <source>
        <dbReference type="SAM" id="MobiDB-lite"/>
    </source>
</evidence>
<evidence type="ECO:0000313" key="3">
    <source>
        <dbReference type="EMBL" id="QMV28661.1"/>
    </source>
</evidence>
<accession>A0A7G5AXG0</accession>
<keyword evidence="2" id="KW-0472">Membrane</keyword>
<organismHost>
    <name type="scientific">Homo sapiens</name>
    <name type="common">Human</name>
    <dbReference type="NCBI Taxonomy" id="9606"/>
</organismHost>
<organism evidence="3 4">
    <name type="scientific">Molluscum contagiosum virus subtype 1</name>
    <name type="common">MOCV</name>
    <name type="synonym">MCVI</name>
    <dbReference type="NCBI Taxonomy" id="10280"/>
    <lineage>
        <taxon>Viruses</taxon>
        <taxon>Varidnaviria</taxon>
        <taxon>Bamfordvirae</taxon>
        <taxon>Nucleocytoviricota</taxon>
        <taxon>Pokkesviricetes</taxon>
        <taxon>Chitovirales</taxon>
        <taxon>Poxviridae</taxon>
        <taxon>Chordopoxvirinae</taxon>
        <taxon>Molluscipoxvirus</taxon>
        <taxon>Molluscipoxvirus molluscum</taxon>
        <taxon>Molluscum contagiosum virus</taxon>
    </lineage>
</organism>
<feature type="compositionally biased region" description="Pro residues" evidence="1">
    <location>
        <begin position="98"/>
        <end position="113"/>
    </location>
</feature>
<keyword evidence="2" id="KW-1133">Transmembrane helix</keyword>
<dbReference type="KEGG" id="vg:1487016"/>
<feature type="compositionally biased region" description="Basic and acidic residues" evidence="1">
    <location>
        <begin position="30"/>
        <end position="40"/>
    </location>
</feature>
<sequence>MCLLGACTNMGFRNAILFALLALAGAGGRNSKEGKNDCYMHRQHGPGPRVSAGPCTSSNPPAAPPCRRRLAVSRSPFALNNTRESEEEPSTPEQPSLSPSPPPPPPPPPPPLPGAREPRPLGVVPEGMWRSLCICSVLVSISVMVLCLAAIPGVDMQLVLSAIVAVLVAAILSVLLAEGTIP</sequence>
<keyword evidence="2" id="KW-0812">Transmembrane</keyword>
<evidence type="ECO:0000313" key="4">
    <source>
        <dbReference type="Proteomes" id="UP000515502"/>
    </source>
</evidence>
<dbReference type="Proteomes" id="UP000515502">
    <property type="component" value="Segment"/>
</dbReference>
<proteinExistence type="predicted"/>
<dbReference type="GeneID" id="1487016"/>
<reference evidence="3 4" key="1">
    <citation type="submission" date="2019-07" db="EMBL/GenBank/DDBJ databases">
        <title>MOCV-1 from Australia.</title>
        <authorList>
            <person name="Sarker S."/>
        </authorList>
    </citation>
    <scope>NUCLEOTIDE SEQUENCE [LARGE SCALE GENOMIC DNA]</scope>
    <source>
        <strain evidence="3">NT2017</strain>
    </source>
</reference>
<dbReference type="EMBL" id="MN202187">
    <property type="protein sequence ID" value="QMV28661.1"/>
    <property type="molecule type" value="Genomic_DNA"/>
</dbReference>
<name>A0A7G5AXG0_MCV1</name>
<gene>
    <name evidence="3" type="primary">MC158R</name>
</gene>
<evidence type="ECO:0000256" key="2">
    <source>
        <dbReference type="SAM" id="Phobius"/>
    </source>
</evidence>